<feature type="transmembrane region" description="Helical" evidence="9">
    <location>
        <begin position="239"/>
        <end position="262"/>
    </location>
</feature>
<dbReference type="Gene3D" id="1.20.1740.10">
    <property type="entry name" value="Amino acid/polyamine transporter I"/>
    <property type="match status" value="1"/>
</dbReference>
<feature type="transmembrane region" description="Helical" evidence="9">
    <location>
        <begin position="416"/>
        <end position="435"/>
    </location>
</feature>
<evidence type="ECO:0000256" key="1">
    <source>
        <dbReference type="ARBA" id="ARBA00004651"/>
    </source>
</evidence>
<evidence type="ECO:0000256" key="4">
    <source>
        <dbReference type="ARBA" id="ARBA00022475"/>
    </source>
</evidence>
<evidence type="ECO:0000256" key="3">
    <source>
        <dbReference type="ARBA" id="ARBA00022448"/>
    </source>
</evidence>
<feature type="transmembrane region" description="Helical" evidence="9">
    <location>
        <begin position="172"/>
        <end position="200"/>
    </location>
</feature>
<keyword evidence="11" id="KW-1185">Reference proteome</keyword>
<dbReference type="InterPro" id="IPR001463">
    <property type="entry name" value="Na/Ala_symport"/>
</dbReference>
<dbReference type="GO" id="GO:0005886">
    <property type="term" value="C:plasma membrane"/>
    <property type="evidence" value="ECO:0007669"/>
    <property type="project" value="UniProtKB-SubCell"/>
</dbReference>
<evidence type="ECO:0000256" key="5">
    <source>
        <dbReference type="ARBA" id="ARBA00022692"/>
    </source>
</evidence>
<feature type="transmembrane region" description="Helical" evidence="9">
    <location>
        <begin position="212"/>
        <end position="233"/>
    </location>
</feature>
<evidence type="ECO:0000256" key="2">
    <source>
        <dbReference type="ARBA" id="ARBA00009261"/>
    </source>
</evidence>
<keyword evidence="6 9" id="KW-0769">Symport</keyword>
<feature type="transmembrane region" description="Helical" evidence="9">
    <location>
        <begin position="147"/>
        <end position="166"/>
    </location>
</feature>
<keyword evidence="4 9" id="KW-1003">Cell membrane</keyword>
<feature type="transmembrane region" description="Helical" evidence="9">
    <location>
        <begin position="389"/>
        <end position="410"/>
    </location>
</feature>
<keyword evidence="5 9" id="KW-0812">Transmembrane</keyword>
<evidence type="ECO:0000256" key="9">
    <source>
        <dbReference type="RuleBase" id="RU363064"/>
    </source>
</evidence>
<feature type="transmembrane region" description="Helical" evidence="9">
    <location>
        <begin position="352"/>
        <end position="373"/>
    </location>
</feature>
<evidence type="ECO:0000256" key="7">
    <source>
        <dbReference type="ARBA" id="ARBA00022989"/>
    </source>
</evidence>
<dbReference type="PROSITE" id="PS00873">
    <property type="entry name" value="NA_ALANINE_SYMP"/>
    <property type="match status" value="1"/>
</dbReference>
<name>A0AAX2F753_9BACT</name>
<proteinExistence type="inferred from homology"/>
<feature type="transmembrane region" description="Helical" evidence="9">
    <location>
        <begin position="98"/>
        <end position="119"/>
    </location>
</feature>
<comment type="caution">
    <text evidence="10">The sequence shown here is derived from an EMBL/GenBank/DDBJ whole genome shotgun (WGS) entry which is preliminary data.</text>
</comment>
<protein>
    <submittedName>
        <fullName evidence="10">Alanine or glycine:cation symporter, AGCS family</fullName>
    </submittedName>
</protein>
<dbReference type="EMBL" id="FQWA01000040">
    <property type="protein sequence ID" value="SHG12791.1"/>
    <property type="molecule type" value="Genomic_DNA"/>
</dbReference>
<dbReference type="Proteomes" id="UP000184105">
    <property type="component" value="Unassembled WGS sequence"/>
</dbReference>
<evidence type="ECO:0000313" key="11">
    <source>
        <dbReference type="Proteomes" id="UP000184105"/>
    </source>
</evidence>
<keyword evidence="7 9" id="KW-1133">Transmembrane helix</keyword>
<comment type="similarity">
    <text evidence="2 9">Belongs to the alanine or glycine:cation symporter (AGCS) (TC 2.A.25) family.</text>
</comment>
<reference evidence="10 11" key="1">
    <citation type="submission" date="2016-11" db="EMBL/GenBank/DDBJ databases">
        <authorList>
            <person name="Varghese N."/>
            <person name="Submissions S."/>
        </authorList>
    </citation>
    <scope>NUCLEOTIDE SEQUENCE [LARGE SCALE GENOMIC DNA]</scope>
    <source>
        <strain evidence="10 11">DSM 22613</strain>
    </source>
</reference>
<dbReference type="GO" id="GO:0005283">
    <property type="term" value="F:amino acid:sodium symporter activity"/>
    <property type="evidence" value="ECO:0007669"/>
    <property type="project" value="InterPro"/>
</dbReference>
<evidence type="ECO:0000256" key="8">
    <source>
        <dbReference type="ARBA" id="ARBA00023136"/>
    </source>
</evidence>
<feature type="transmembrane region" description="Helical" evidence="9">
    <location>
        <begin position="301"/>
        <end position="324"/>
    </location>
</feature>
<gene>
    <name evidence="10" type="ORF">SAMN05444364_1404</name>
</gene>
<evidence type="ECO:0000256" key="6">
    <source>
        <dbReference type="ARBA" id="ARBA00022847"/>
    </source>
</evidence>
<dbReference type="FunFam" id="1.20.1740.10:FF:000004">
    <property type="entry name" value="Sodium:alanine symporter family protein"/>
    <property type="match status" value="1"/>
</dbReference>
<dbReference type="AlphaFoldDB" id="A0AAX2F753"/>
<dbReference type="RefSeq" id="WP_025839815.1">
    <property type="nucleotide sequence ID" value="NZ_BAKP01000060.1"/>
</dbReference>
<keyword evidence="3 9" id="KW-0813">Transport</keyword>
<dbReference type="NCBIfam" id="TIGR00835">
    <property type="entry name" value="agcS"/>
    <property type="match status" value="1"/>
</dbReference>
<dbReference type="Pfam" id="PF01235">
    <property type="entry name" value="Na_Ala_symp"/>
    <property type="match status" value="1"/>
</dbReference>
<evidence type="ECO:0000313" key="10">
    <source>
        <dbReference type="EMBL" id="SHG12791.1"/>
    </source>
</evidence>
<accession>A0AAX2F753</accession>
<dbReference type="PRINTS" id="PR00175">
    <property type="entry name" value="NAALASMPORT"/>
</dbReference>
<keyword evidence="8 9" id="KW-0472">Membrane</keyword>
<dbReference type="PANTHER" id="PTHR30330">
    <property type="entry name" value="AGSS FAMILY TRANSPORTER, SODIUM-ALANINE"/>
    <property type="match status" value="1"/>
</dbReference>
<feature type="transmembrane region" description="Helical" evidence="9">
    <location>
        <begin position="18"/>
        <end position="36"/>
    </location>
</feature>
<comment type="subcellular location">
    <subcellularLocation>
        <location evidence="1 9">Cell membrane</location>
        <topology evidence="1 9">Multi-pass membrane protein</topology>
    </subcellularLocation>
</comment>
<organism evidence="10 11">
    <name type="scientific">Prevotella scopos JCM 17725</name>
    <dbReference type="NCBI Taxonomy" id="1236518"/>
    <lineage>
        <taxon>Bacteria</taxon>
        <taxon>Pseudomonadati</taxon>
        <taxon>Bacteroidota</taxon>
        <taxon>Bacteroidia</taxon>
        <taxon>Bacteroidales</taxon>
        <taxon>Prevotellaceae</taxon>
        <taxon>Prevotella</taxon>
    </lineage>
</organism>
<dbReference type="PANTHER" id="PTHR30330:SF14">
    <property type="entry name" value="SODIUM_AMINO ACID (ALANINE) SYMPORTER"/>
    <property type="match status" value="1"/>
</dbReference>
<sequence>MSLLDYVKAFNGILWNDFLMYALLGLGLFYTVYLGFPQIKHLALAFKYAFGPIFKKKEEKQDNNINSFQALATAVAAQVGTGNIGGVATAIAMGGMGAIFWMWLSALLGMSTIFSEAVLAQMYRKIKDGEVVGGPAYYIHHGLRSKILACFFSVCLICALSLVGNMVQANSITIGITSICNISPYIVGLLIAAMVAFVIVGGQKRITKIAEFVVPFMALIYIIGSIIILFMFSDQIGNVISSIFTDAFSLKSVAGGAAGTVMRNAIRYGVARGLFSNEAGMGSTPHAHALANVKDPSIQGFVGMAGVFVDTMLICTSTALVIMVTGAYKDGSLQSVAITQEAFRIAFGESGLTFLAISLFFFAFTTIMGWYIFGEMNVKYLFGPGGIKYYRLLVIICIFVGSIFTANLVWELADTFNGLVVIPNLIALIILAPKVKRTYKNFLKRRHAENI</sequence>
<feature type="transmembrane region" description="Helical" evidence="9">
    <location>
        <begin position="70"/>
        <end position="92"/>
    </location>
</feature>